<dbReference type="GO" id="GO:0008270">
    <property type="term" value="F:zinc ion binding"/>
    <property type="evidence" value="ECO:0007669"/>
    <property type="project" value="InterPro"/>
</dbReference>
<proteinExistence type="predicted"/>
<evidence type="ECO:0000256" key="2">
    <source>
        <dbReference type="SAM" id="Phobius"/>
    </source>
</evidence>
<evidence type="ECO:0000313" key="3">
    <source>
        <dbReference type="EMBL" id="TXG67235.1"/>
    </source>
</evidence>
<feature type="compositionally biased region" description="Polar residues" evidence="1">
    <location>
        <begin position="18"/>
        <end position="31"/>
    </location>
</feature>
<evidence type="ECO:0008006" key="5">
    <source>
        <dbReference type="Google" id="ProtNLM"/>
    </source>
</evidence>
<name>A0A5C7IDW0_9ROSI</name>
<dbReference type="GO" id="GO:0003676">
    <property type="term" value="F:nucleic acid binding"/>
    <property type="evidence" value="ECO:0007669"/>
    <property type="project" value="InterPro"/>
</dbReference>
<keyword evidence="2" id="KW-1133">Transmembrane helix</keyword>
<protein>
    <recommendedName>
        <fullName evidence="5">CCHC-type domain-containing protein</fullName>
    </recommendedName>
</protein>
<dbReference type="Gene3D" id="4.10.60.10">
    <property type="entry name" value="Zinc finger, CCHC-type"/>
    <property type="match status" value="1"/>
</dbReference>
<comment type="caution">
    <text evidence="3">The sequence shown here is derived from an EMBL/GenBank/DDBJ whole genome shotgun (WGS) entry which is preliminary data.</text>
</comment>
<dbReference type="InterPro" id="IPR036875">
    <property type="entry name" value="Znf_CCHC_sf"/>
</dbReference>
<reference evidence="4" key="1">
    <citation type="journal article" date="2019" name="Gigascience">
        <title>De novo genome assembly of the endangered Acer yangbiense, a plant species with extremely small populations endemic to Yunnan Province, China.</title>
        <authorList>
            <person name="Yang J."/>
            <person name="Wariss H.M."/>
            <person name="Tao L."/>
            <person name="Zhang R."/>
            <person name="Yun Q."/>
            <person name="Hollingsworth P."/>
            <person name="Dao Z."/>
            <person name="Luo G."/>
            <person name="Guo H."/>
            <person name="Ma Y."/>
            <person name="Sun W."/>
        </authorList>
    </citation>
    <scope>NUCLEOTIDE SEQUENCE [LARGE SCALE GENOMIC DNA]</scope>
    <source>
        <strain evidence="4">cv. Malutang</strain>
    </source>
</reference>
<keyword evidence="4" id="KW-1185">Reference proteome</keyword>
<accession>A0A5C7IDW0</accession>
<sequence>MDECAYCHEKGHWKSACPKSNANKSAHNGSRQFVKPRAAIVTTNDGPSSTTSDSQSSHNIPSLAIEVARILGASASAGAQFASPAGLSSTMYTGAIGSATQSSWSFPNVLHDRTTGRQIRIGHREEVSHPSPSEMVIIDPFPSDVPNDEFSSTLDVKDLTTTGTRPPVTQVYSRRSTRNLFTDLPPPKVRSLQPLQWMLILHLCLHVAILLVLVVLLLGIQVLKSQLQSMFEMKDLGPFRYFLGIKVSASPYRYLLSQSKYAFEVVNRARMSDDRMANTLQSFRWHSSHRLDFIS</sequence>
<dbReference type="EMBL" id="VAHF01000003">
    <property type="protein sequence ID" value="TXG67235.1"/>
    <property type="molecule type" value="Genomic_DNA"/>
</dbReference>
<dbReference type="Proteomes" id="UP000323000">
    <property type="component" value="Chromosome 3"/>
</dbReference>
<feature type="region of interest" description="Disordered" evidence="1">
    <location>
        <begin position="18"/>
        <end position="37"/>
    </location>
</feature>
<feature type="transmembrane region" description="Helical" evidence="2">
    <location>
        <begin position="197"/>
        <end position="223"/>
    </location>
</feature>
<dbReference type="AlphaFoldDB" id="A0A5C7IDW0"/>
<keyword evidence="2" id="KW-0472">Membrane</keyword>
<keyword evidence="2" id="KW-0812">Transmembrane</keyword>
<organism evidence="3 4">
    <name type="scientific">Acer yangbiense</name>
    <dbReference type="NCBI Taxonomy" id="1000413"/>
    <lineage>
        <taxon>Eukaryota</taxon>
        <taxon>Viridiplantae</taxon>
        <taxon>Streptophyta</taxon>
        <taxon>Embryophyta</taxon>
        <taxon>Tracheophyta</taxon>
        <taxon>Spermatophyta</taxon>
        <taxon>Magnoliopsida</taxon>
        <taxon>eudicotyledons</taxon>
        <taxon>Gunneridae</taxon>
        <taxon>Pentapetalae</taxon>
        <taxon>rosids</taxon>
        <taxon>malvids</taxon>
        <taxon>Sapindales</taxon>
        <taxon>Sapindaceae</taxon>
        <taxon>Hippocastanoideae</taxon>
        <taxon>Acereae</taxon>
        <taxon>Acer</taxon>
    </lineage>
</organism>
<evidence type="ECO:0000256" key="1">
    <source>
        <dbReference type="SAM" id="MobiDB-lite"/>
    </source>
</evidence>
<gene>
    <name evidence="3" type="ORF">EZV62_008510</name>
</gene>
<dbReference type="SUPFAM" id="SSF57756">
    <property type="entry name" value="Retrovirus zinc finger-like domains"/>
    <property type="match status" value="1"/>
</dbReference>
<evidence type="ECO:0000313" key="4">
    <source>
        <dbReference type="Proteomes" id="UP000323000"/>
    </source>
</evidence>